<dbReference type="AlphaFoldDB" id="A0A0F9JYX9"/>
<reference evidence="1" key="1">
    <citation type="journal article" date="2015" name="Nature">
        <title>Complex archaea that bridge the gap between prokaryotes and eukaryotes.</title>
        <authorList>
            <person name="Spang A."/>
            <person name="Saw J.H."/>
            <person name="Jorgensen S.L."/>
            <person name="Zaremba-Niedzwiedzka K."/>
            <person name="Martijn J."/>
            <person name="Lind A.E."/>
            <person name="van Eijk R."/>
            <person name="Schleper C."/>
            <person name="Guy L."/>
            <person name="Ettema T.J."/>
        </authorList>
    </citation>
    <scope>NUCLEOTIDE SEQUENCE</scope>
</reference>
<name>A0A0F9JYX9_9ZZZZ</name>
<gene>
    <name evidence="1" type="ORF">LCGC14_1767500</name>
</gene>
<evidence type="ECO:0000313" key="1">
    <source>
        <dbReference type="EMBL" id="KKM04108.1"/>
    </source>
</evidence>
<dbReference type="EMBL" id="LAZR01016528">
    <property type="protein sequence ID" value="KKM04108.1"/>
    <property type="molecule type" value="Genomic_DNA"/>
</dbReference>
<proteinExistence type="predicted"/>
<organism evidence="1">
    <name type="scientific">marine sediment metagenome</name>
    <dbReference type="NCBI Taxonomy" id="412755"/>
    <lineage>
        <taxon>unclassified sequences</taxon>
        <taxon>metagenomes</taxon>
        <taxon>ecological metagenomes</taxon>
    </lineage>
</organism>
<protein>
    <submittedName>
        <fullName evidence="1">Uncharacterized protein</fullName>
    </submittedName>
</protein>
<sequence>MRYSSLFIMNSTQLREKVAKRRETGSLPPAPVGRPKREFDLKTVYALGQLHCTIEEIAHFFRTGVEVLTSYEGFQEAREAGQALGKRSLRRAMLQTALDGSVPMQIWLSKNGLGMKEPKQDVGVGSPDGGPIRIVFELELPGSGE</sequence>
<comment type="caution">
    <text evidence="1">The sequence shown here is derived from an EMBL/GenBank/DDBJ whole genome shotgun (WGS) entry which is preliminary data.</text>
</comment>
<accession>A0A0F9JYX9</accession>